<organism evidence="1">
    <name type="scientific">Anguilla anguilla</name>
    <name type="common">European freshwater eel</name>
    <name type="synonym">Muraena anguilla</name>
    <dbReference type="NCBI Taxonomy" id="7936"/>
    <lineage>
        <taxon>Eukaryota</taxon>
        <taxon>Metazoa</taxon>
        <taxon>Chordata</taxon>
        <taxon>Craniata</taxon>
        <taxon>Vertebrata</taxon>
        <taxon>Euteleostomi</taxon>
        <taxon>Actinopterygii</taxon>
        <taxon>Neopterygii</taxon>
        <taxon>Teleostei</taxon>
        <taxon>Anguilliformes</taxon>
        <taxon>Anguillidae</taxon>
        <taxon>Anguilla</taxon>
    </lineage>
</organism>
<name>A0A0E9RNR8_ANGAN</name>
<sequence>MVCHSSSKQVCCSGGPHVTECNPDSFTQTFFDFTNHLHVKLGNLLC</sequence>
<accession>A0A0E9RNR8</accession>
<reference evidence="1" key="2">
    <citation type="journal article" date="2015" name="Fish Shellfish Immunol.">
        <title>Early steps in the European eel (Anguilla anguilla)-Vibrio vulnificus interaction in the gills: Role of the RtxA13 toxin.</title>
        <authorList>
            <person name="Callol A."/>
            <person name="Pajuelo D."/>
            <person name="Ebbesson L."/>
            <person name="Teles M."/>
            <person name="MacKenzie S."/>
            <person name="Amaro C."/>
        </authorList>
    </citation>
    <scope>NUCLEOTIDE SEQUENCE</scope>
</reference>
<evidence type="ECO:0000313" key="1">
    <source>
        <dbReference type="EMBL" id="JAH30724.1"/>
    </source>
</evidence>
<dbReference type="EMBL" id="GBXM01077853">
    <property type="protein sequence ID" value="JAH30724.1"/>
    <property type="molecule type" value="Transcribed_RNA"/>
</dbReference>
<reference evidence="1" key="1">
    <citation type="submission" date="2014-11" db="EMBL/GenBank/DDBJ databases">
        <authorList>
            <person name="Amaro Gonzalez C."/>
        </authorList>
    </citation>
    <scope>NUCLEOTIDE SEQUENCE</scope>
</reference>
<proteinExistence type="predicted"/>
<protein>
    <submittedName>
        <fullName evidence="1">Uncharacterized protein</fullName>
    </submittedName>
</protein>
<dbReference type="AlphaFoldDB" id="A0A0E9RNR8"/>